<feature type="transmembrane region" description="Helical" evidence="9">
    <location>
        <begin position="199"/>
        <end position="217"/>
    </location>
</feature>
<dbReference type="Pfam" id="PF01545">
    <property type="entry name" value="Cation_efflux"/>
    <property type="match status" value="1"/>
</dbReference>
<feature type="transmembrane region" description="Helical" evidence="9">
    <location>
        <begin position="57"/>
        <end position="77"/>
    </location>
</feature>
<comment type="subcellular location">
    <subcellularLocation>
        <location evidence="1">Membrane</location>
        <topology evidence="1">Multi-pass membrane protein</topology>
    </subcellularLocation>
</comment>
<evidence type="ECO:0000256" key="2">
    <source>
        <dbReference type="ARBA" id="ARBA00008873"/>
    </source>
</evidence>
<dbReference type="InterPro" id="IPR002524">
    <property type="entry name" value="Cation_efflux"/>
</dbReference>
<comment type="caution">
    <text evidence="12">The sequence shown here is derived from an EMBL/GenBank/DDBJ whole genome shotgun (WGS) entry which is preliminary data.</text>
</comment>
<keyword evidence="4 9" id="KW-0812">Transmembrane</keyword>
<evidence type="ECO:0000256" key="8">
    <source>
        <dbReference type="SAM" id="MobiDB-lite"/>
    </source>
</evidence>
<keyword evidence="5 9" id="KW-1133">Transmembrane helix</keyword>
<dbReference type="Proteomes" id="UP000718630">
    <property type="component" value="Unassembled WGS sequence"/>
</dbReference>
<feature type="transmembrane region" description="Helical" evidence="9">
    <location>
        <begin position="124"/>
        <end position="146"/>
    </location>
</feature>
<dbReference type="SUPFAM" id="SSF160240">
    <property type="entry name" value="Cation efflux protein cytoplasmic domain-like"/>
    <property type="match status" value="1"/>
</dbReference>
<feature type="transmembrane region" description="Helical" evidence="9">
    <location>
        <begin position="223"/>
        <end position="240"/>
    </location>
</feature>
<dbReference type="AlphaFoldDB" id="A0A929MZH7"/>
<feature type="transmembrane region" description="Helical" evidence="9">
    <location>
        <begin position="158"/>
        <end position="178"/>
    </location>
</feature>
<sequence length="342" mass="35201">MSEHDDCEQAVGLPCAPSAGDGARPGPRGNGEARGGGHGHSHGGHSHDHARASRTRLLMALGVTAGVMAAELVAAHVSGSLSLAADAGHMAVDSSGLVVALVAAHLMTRPRDDRHTWGWARSEVLAAALQAGMLAIICAIVAWEAVWRLVLPEAVEPVPMLVVGAVGLIANGASLLILMGGRGSSLNMRAAFLEVANDALGSVAVIAAAACALATGWSGADAVASLLIAALMAPRALGLLRKSIGILMERTPHRIELAQVREHMLAVPGVTRVHDLHVTTVATGLVAVTAHVEVSPAVDAHGRDRIVHSLGECAAHHFPVEIAHSTFQLECAEHAAHEHLAH</sequence>
<dbReference type="InterPro" id="IPR058533">
    <property type="entry name" value="Cation_efflux_TM"/>
</dbReference>
<dbReference type="PANTHER" id="PTHR11562">
    <property type="entry name" value="CATION EFFLUX PROTEIN/ ZINC TRANSPORTER"/>
    <property type="match status" value="1"/>
</dbReference>
<feature type="region of interest" description="Disordered" evidence="8">
    <location>
        <begin position="1"/>
        <end position="51"/>
    </location>
</feature>
<evidence type="ECO:0000313" key="12">
    <source>
        <dbReference type="EMBL" id="MBF0940348.1"/>
    </source>
</evidence>
<evidence type="ECO:0000256" key="3">
    <source>
        <dbReference type="ARBA" id="ARBA00022448"/>
    </source>
</evidence>
<evidence type="ECO:0000259" key="10">
    <source>
        <dbReference type="Pfam" id="PF01545"/>
    </source>
</evidence>
<feature type="domain" description="Cation efflux protein transmembrane" evidence="10">
    <location>
        <begin position="58"/>
        <end position="248"/>
    </location>
</feature>
<dbReference type="GO" id="GO:0005385">
    <property type="term" value="F:zinc ion transmembrane transporter activity"/>
    <property type="evidence" value="ECO:0007669"/>
    <property type="project" value="TreeGrafter"/>
</dbReference>
<evidence type="ECO:0000256" key="9">
    <source>
        <dbReference type="SAM" id="Phobius"/>
    </source>
</evidence>
<reference evidence="12" key="1">
    <citation type="submission" date="2020-04" db="EMBL/GenBank/DDBJ databases">
        <title>Deep metagenomics examines the oral microbiome during advanced dental caries in children, revealing novel taxa and co-occurrences with host molecules.</title>
        <authorList>
            <person name="Baker J.L."/>
            <person name="Morton J.T."/>
            <person name="Dinis M."/>
            <person name="Alvarez R."/>
            <person name="Tran N.C."/>
            <person name="Knight R."/>
            <person name="Edlund A."/>
        </authorList>
    </citation>
    <scope>NUCLEOTIDE SEQUENCE</scope>
    <source>
        <strain evidence="12">JCVI_32_bin.64</strain>
    </source>
</reference>
<dbReference type="PANTHER" id="PTHR11562:SF17">
    <property type="entry name" value="RE54080P-RELATED"/>
    <property type="match status" value="1"/>
</dbReference>
<dbReference type="InterPro" id="IPR036837">
    <property type="entry name" value="Cation_efflux_CTD_sf"/>
</dbReference>
<evidence type="ECO:0000256" key="6">
    <source>
        <dbReference type="ARBA" id="ARBA00023065"/>
    </source>
</evidence>
<dbReference type="EMBL" id="JABZFZ010000284">
    <property type="protein sequence ID" value="MBF0940348.1"/>
    <property type="molecule type" value="Genomic_DNA"/>
</dbReference>
<feature type="transmembrane region" description="Helical" evidence="9">
    <location>
        <begin position="83"/>
        <end position="104"/>
    </location>
</feature>
<feature type="domain" description="Cation efflux protein cytoplasmic" evidence="11">
    <location>
        <begin position="252"/>
        <end position="329"/>
    </location>
</feature>
<evidence type="ECO:0000256" key="4">
    <source>
        <dbReference type="ARBA" id="ARBA00022692"/>
    </source>
</evidence>
<dbReference type="GO" id="GO:0005886">
    <property type="term" value="C:plasma membrane"/>
    <property type="evidence" value="ECO:0007669"/>
    <property type="project" value="TreeGrafter"/>
</dbReference>
<gene>
    <name evidence="12" type="ORF">HXK03_05675</name>
</gene>
<dbReference type="InterPro" id="IPR050681">
    <property type="entry name" value="CDF/SLC30A"/>
</dbReference>
<comment type="similarity">
    <text evidence="2">Belongs to the cation diffusion facilitator (CDF) transporter (TC 2.A.4) family. SLC30A subfamily.</text>
</comment>
<dbReference type="Pfam" id="PF16916">
    <property type="entry name" value="ZT_dimer"/>
    <property type="match status" value="1"/>
</dbReference>
<name>A0A929MZH7_9ACTO</name>
<dbReference type="Gene3D" id="1.20.1510.10">
    <property type="entry name" value="Cation efflux protein transmembrane domain"/>
    <property type="match status" value="1"/>
</dbReference>
<evidence type="ECO:0000259" key="11">
    <source>
        <dbReference type="Pfam" id="PF16916"/>
    </source>
</evidence>
<evidence type="ECO:0000313" key="13">
    <source>
        <dbReference type="Proteomes" id="UP000718630"/>
    </source>
</evidence>
<organism evidence="12 13">
    <name type="scientific">Schaalia georgiae</name>
    <dbReference type="NCBI Taxonomy" id="52768"/>
    <lineage>
        <taxon>Bacteria</taxon>
        <taxon>Bacillati</taxon>
        <taxon>Actinomycetota</taxon>
        <taxon>Actinomycetes</taxon>
        <taxon>Actinomycetales</taxon>
        <taxon>Actinomycetaceae</taxon>
        <taxon>Schaalia</taxon>
    </lineage>
</organism>
<keyword evidence="6" id="KW-0406">Ion transport</keyword>
<evidence type="ECO:0000256" key="1">
    <source>
        <dbReference type="ARBA" id="ARBA00004141"/>
    </source>
</evidence>
<evidence type="ECO:0000256" key="7">
    <source>
        <dbReference type="ARBA" id="ARBA00023136"/>
    </source>
</evidence>
<evidence type="ECO:0000256" key="5">
    <source>
        <dbReference type="ARBA" id="ARBA00022989"/>
    </source>
</evidence>
<protein>
    <submittedName>
        <fullName evidence="12">Cation transporter</fullName>
    </submittedName>
</protein>
<keyword evidence="3" id="KW-0813">Transport</keyword>
<accession>A0A929MZH7</accession>
<dbReference type="SUPFAM" id="SSF161111">
    <property type="entry name" value="Cation efflux protein transmembrane domain-like"/>
    <property type="match status" value="1"/>
</dbReference>
<proteinExistence type="inferred from homology"/>
<keyword evidence="7 9" id="KW-0472">Membrane</keyword>
<dbReference type="NCBIfam" id="TIGR01297">
    <property type="entry name" value="CDF"/>
    <property type="match status" value="1"/>
</dbReference>
<dbReference type="InterPro" id="IPR027470">
    <property type="entry name" value="Cation_efflux_CTD"/>
</dbReference>
<dbReference type="InterPro" id="IPR027469">
    <property type="entry name" value="Cation_efflux_TMD_sf"/>
</dbReference>